<dbReference type="SUPFAM" id="SSF48239">
    <property type="entry name" value="Terpenoid cyclases/Protein prenyltransferases"/>
    <property type="match status" value="1"/>
</dbReference>
<dbReference type="Gene3D" id="2.60.40.1930">
    <property type="match status" value="1"/>
</dbReference>
<evidence type="ECO:0000256" key="2">
    <source>
        <dbReference type="SAM" id="SignalP"/>
    </source>
</evidence>
<dbReference type="Gene3D" id="1.25.40.10">
    <property type="entry name" value="Tetratricopeptide repeat domain"/>
    <property type="match status" value="1"/>
</dbReference>
<accession>A0AAE3LJU8</accession>
<dbReference type="PANTHER" id="PTHR40094">
    <property type="entry name" value="ALPHA-2-MACROGLOBULIN HOMOLOG"/>
    <property type="match status" value="1"/>
</dbReference>
<dbReference type="Pfam" id="PF00207">
    <property type="entry name" value="A2M"/>
    <property type="match status" value="1"/>
</dbReference>
<dbReference type="InterPro" id="IPR011990">
    <property type="entry name" value="TPR-like_helical_dom_sf"/>
</dbReference>
<reference evidence="4" key="1">
    <citation type="submission" date="2022-10" db="EMBL/GenBank/DDBJ databases">
        <authorList>
            <person name="Kim H.S."/>
            <person name="Kim J.-S."/>
            <person name="Suh M.K."/>
            <person name="Eom M.K."/>
            <person name="Lee J.-S."/>
        </authorList>
    </citation>
    <scope>NUCLEOTIDE SEQUENCE</scope>
    <source>
        <strain evidence="4">LIP-5</strain>
    </source>
</reference>
<dbReference type="RefSeq" id="WP_263037431.1">
    <property type="nucleotide sequence ID" value="NZ_JAOTPL010000005.1"/>
</dbReference>
<organism evidence="4 5">
    <name type="scientific">Haoranjiania flava</name>
    <dbReference type="NCBI Taxonomy" id="1856322"/>
    <lineage>
        <taxon>Bacteria</taxon>
        <taxon>Pseudomonadati</taxon>
        <taxon>Bacteroidota</taxon>
        <taxon>Chitinophagia</taxon>
        <taxon>Chitinophagales</taxon>
        <taxon>Chitinophagaceae</taxon>
        <taxon>Haoranjiania</taxon>
    </lineage>
</organism>
<feature type="signal peptide" evidence="2">
    <location>
        <begin position="1"/>
        <end position="19"/>
    </location>
</feature>
<evidence type="ECO:0000256" key="1">
    <source>
        <dbReference type="ARBA" id="ARBA00010556"/>
    </source>
</evidence>
<dbReference type="GO" id="GO:0004866">
    <property type="term" value="F:endopeptidase inhibitor activity"/>
    <property type="evidence" value="ECO:0007669"/>
    <property type="project" value="InterPro"/>
</dbReference>
<dbReference type="InterPro" id="IPR051802">
    <property type="entry name" value="YfhM-like"/>
</dbReference>
<sequence>MQKLILFALLIFTAMASNAQTNKYKKEWQQADTLIIKKSLPKSALVIVNNIYNRAKKDGDAGEMIKALYYKFNLEDKSSDKEINEYVQAIGNEIKTTREPVAKSLLYALQAQQLINYKNNNGWRIRQRAEAENTGKADILTWNASDFNKRIAGIFDTIFVNAGALKQAQLKDYSAVIEKGNTPGLRLTMYDVLVNYKLDYYKNNDDLAIKPENEFLLNKPEYFSPAERFIKLPLQTADTLSSKQIAVETFQDLLKYYLANNATSALVDADVNRIAWMYQHATAAGKDTLYVQALENILKKHPDNKYTKEAAYLLAQYYFDMAGKYEMYKDSTHRLKYITALDIINKFVPSNDSTSAVAALKNLRQHILNKSVEITTENINVPGKPMRALLKYKNTDQLFVRVIKWERTSKENFYNNDIFWKAIVKNKNIVQSFMQKLPLPQDYQYHFTEIKIDALPIGRYVLLTSDDADFSIKSKLSARLFDVSDLAYVQNEGNYFVLHRETGKPVPGAVIHFQTGTKNLAPIYTTVTTDSKGYAKAPPLKTTGRGYISKDGDRIEFDGHYYYYSNEKSVSEPEISSGQFEHDEAKAHFFTDRSLYRPGQTVYFKGILTTLEQKTKQKKLYNSPGKINVRLYDANNKIIDSVYVKANEFSSFSGSFKLPLNVLTGSFFIDTKELNGTVHFNVEEYKRPTFFVELDTLKTDYRLNDSITVTGTAKAFAGNTIDNAQVKINVTRLARYPYPWLWRGFMPNRPSAQIHNEIVTTDANGKFSFTFKAVPDESIDKNLKPIFNYQVEAAIIDNNGETREANTSISIGCQSLILEIENDENGEAGKFKAVNVKATNLSDQEVPATVTVKIYALEMPGRLIRKRYWQRPDQFVMDKQSYLSYFPHDEYDNETDKASWNKVKEVYSKTAEANENKAFSLGNTKLAPAWYLVEATAKDKNGNDVENRKYIRIYNDDAVRLTEKEYLWVSKVKSAGKIGEQDIFKIGTAAEDVHILQAKKTAKPGEKSGIVFSDFKLNNEIKTIVQTTTANDLNASSYVYGFIKHNRLYTTDNTVMVTDSTKNLEIAYATFRDKTEPGAKEKWQIKISGQNNKNVEAELLSSMYDASLDEIRLHEWHNPFITNTQIPHHAWNTDYRQFTAQSGFTNADHYNSSYGIKAKIYDHLIFSDRYYFMNLNYENRRGIMIRGLVKEEYDKEFTTVQLEARYKGDAASAGNLKDIHVISSDNAQQAASPDAAPISVEEEPAIQQPLRTNFNETAFFLPHVYASKDGSYTLEFTMPDAMTKWKWMNLAYTKTLQHAYSEKEIVSQKTMMVQPNMPRFLRAGDKAELSAKISNLSENNLDGIAQIQILNAITREPITGWTAPTTPVNFKAAARQSTSVKFPVTIPADATEPILIKIAGTSGKFSDGEEHIIPVLTNKMLVTEAMPVFQQGDTTINYTFHKLKNHTSNTLQTQSLTVEFTANPVWYAVQSLPYLMEYPYDCAEQVFNRFYANALATHIVNTKPGIKQIFNEWLKDSTALQSNLQKNQELKQILLQETPWLVQAENETEQRKNIALLFDLAKMSEGINKSINQLSDMQLADGSFPWFKGGDADRYITQYILTGIGRLKTLEAVPANSLNTLNQITAKARQYLRNAITKDYNDLKKYSKDLTKNNVSGLQIHYLFANSYFDKKPATAAEKYFYGQAKKYWIDQSSYFKGMLAGIFYRNNEKVFAKETILKSLLENAVEDKVQGTYWKDMQWGYYWYQVPIEQQALMIEVTHEIAEGENNHPLRESVNGMQNWLIRNKQTNNWRTTKATADACYALLKVNNLIGSSKNVVIQLGNNTTISTEKGQAGAGYVKQTFTQQQAGRDMADIKVTTSSNDKNNVNRTPAYGSVYWQYFEEMDKITPAATPLSLKKQLFIEKNTGAGKKLLPVNNGDVLNIGDKVVVRVELKSDRDMEYLHLKDMRAASMEPVNVLSGYKWQDGLGYYEATKDASSNFFISYLRKGTYVFDYPLHITHSGDYSVGTASIQCMYAPEFTSHSAGLRIKVK</sequence>
<dbReference type="InterPro" id="IPR002890">
    <property type="entry name" value="MG2"/>
</dbReference>
<dbReference type="EMBL" id="JAOTPL010000005">
    <property type="protein sequence ID" value="MCU7693943.1"/>
    <property type="molecule type" value="Genomic_DNA"/>
</dbReference>
<dbReference type="PANTHER" id="PTHR40094:SF1">
    <property type="entry name" value="UBIQUITIN DOMAIN-CONTAINING PROTEIN"/>
    <property type="match status" value="1"/>
</dbReference>
<evidence type="ECO:0000259" key="3">
    <source>
        <dbReference type="SMART" id="SM01360"/>
    </source>
</evidence>
<dbReference type="InterPro" id="IPR041246">
    <property type="entry name" value="Bact_MG10"/>
</dbReference>
<keyword evidence="5" id="KW-1185">Reference proteome</keyword>
<comment type="similarity">
    <text evidence="1">Belongs to the protease inhibitor I39 (alpha-2-macroglobulin) family. Bacterial alpha-2-macroglobulin subfamily.</text>
</comment>
<dbReference type="InterPro" id="IPR008930">
    <property type="entry name" value="Terpenoid_cyclase/PrenylTrfase"/>
</dbReference>
<feature type="domain" description="Alpha-2-macroglobulin" evidence="3">
    <location>
        <begin position="1257"/>
        <end position="1347"/>
    </location>
</feature>
<dbReference type="InterPro" id="IPR001599">
    <property type="entry name" value="Macroglobln_a2"/>
</dbReference>
<dbReference type="SMART" id="SM01360">
    <property type="entry name" value="A2M"/>
    <property type="match status" value="1"/>
</dbReference>
<proteinExistence type="inferred from homology"/>
<keyword evidence="2" id="KW-0732">Signal</keyword>
<comment type="caution">
    <text evidence="4">The sequence shown here is derived from an EMBL/GenBank/DDBJ whole genome shotgun (WGS) entry which is preliminary data.</text>
</comment>
<evidence type="ECO:0000313" key="5">
    <source>
        <dbReference type="Proteomes" id="UP001209317"/>
    </source>
</evidence>
<protein>
    <submittedName>
        <fullName evidence="4">MG2 domain-containing protein</fullName>
    </submittedName>
</protein>
<dbReference type="InterPro" id="IPR047565">
    <property type="entry name" value="Alpha-macroglob_thiol-ester_cl"/>
</dbReference>
<feature type="chain" id="PRO_5042224103" evidence="2">
    <location>
        <begin position="20"/>
        <end position="2031"/>
    </location>
</feature>
<dbReference type="SMART" id="SM01419">
    <property type="entry name" value="Thiol-ester_cl"/>
    <property type="match status" value="1"/>
</dbReference>
<dbReference type="Pfam" id="PF17973">
    <property type="entry name" value="bMG10"/>
    <property type="match status" value="1"/>
</dbReference>
<name>A0AAE3LJU8_9BACT</name>
<evidence type="ECO:0000313" key="4">
    <source>
        <dbReference type="EMBL" id="MCU7693943.1"/>
    </source>
</evidence>
<gene>
    <name evidence="4" type="ORF">OD355_05360</name>
</gene>
<dbReference type="Proteomes" id="UP001209317">
    <property type="component" value="Unassembled WGS sequence"/>
</dbReference>
<dbReference type="Gene3D" id="1.50.10.20">
    <property type="match status" value="1"/>
</dbReference>
<dbReference type="Pfam" id="PF01835">
    <property type="entry name" value="MG2"/>
    <property type="match status" value="1"/>
</dbReference>